<dbReference type="GO" id="GO:1902975">
    <property type="term" value="P:mitotic DNA replication initiation"/>
    <property type="evidence" value="ECO:0007669"/>
    <property type="project" value="InterPro"/>
</dbReference>
<evidence type="ECO:0000259" key="14">
    <source>
        <dbReference type="Pfam" id="PF00136"/>
    </source>
</evidence>
<dbReference type="Gene3D" id="1.10.287.690">
    <property type="entry name" value="Helix hairpin bin"/>
    <property type="match status" value="1"/>
</dbReference>
<evidence type="ECO:0000256" key="12">
    <source>
        <dbReference type="ARBA" id="ARBA00023242"/>
    </source>
</evidence>
<dbReference type="PRINTS" id="PR00106">
    <property type="entry name" value="DNAPOLB"/>
</dbReference>
<dbReference type="GO" id="GO:0003697">
    <property type="term" value="F:single-stranded DNA binding"/>
    <property type="evidence" value="ECO:0007669"/>
    <property type="project" value="TreeGrafter"/>
</dbReference>
<feature type="compositionally biased region" description="Basic and acidic residues" evidence="13">
    <location>
        <begin position="2609"/>
        <end position="2620"/>
    </location>
</feature>
<keyword evidence="10" id="KW-0239">DNA-directed DNA polymerase</keyword>
<evidence type="ECO:0000256" key="3">
    <source>
        <dbReference type="ARBA" id="ARBA00012417"/>
    </source>
</evidence>
<feature type="compositionally biased region" description="Acidic residues" evidence="13">
    <location>
        <begin position="250"/>
        <end position="273"/>
    </location>
</feature>
<dbReference type="FunFam" id="1.10.132.60:FF:000004">
    <property type="entry name" value="DNA polymerase"/>
    <property type="match status" value="1"/>
</dbReference>
<keyword evidence="8" id="KW-0863">Zinc-finger</keyword>
<dbReference type="InterPro" id="IPR042087">
    <property type="entry name" value="DNA_pol_B_thumb"/>
</dbReference>
<dbReference type="InterPro" id="IPR015088">
    <property type="entry name" value="Znf_DNA-dir_DNA_pol_B_alpha"/>
</dbReference>
<feature type="compositionally biased region" description="Basic residues" evidence="13">
    <location>
        <begin position="1658"/>
        <end position="1669"/>
    </location>
</feature>
<name>A0A8T1BVW3_9STRA</name>
<dbReference type="VEuPathDB" id="FungiDB:PC110_g11547"/>
<accession>A0A8T1BVW3</accession>
<evidence type="ECO:0000256" key="8">
    <source>
        <dbReference type="ARBA" id="ARBA00022771"/>
    </source>
</evidence>
<evidence type="ECO:0000256" key="11">
    <source>
        <dbReference type="ARBA" id="ARBA00023125"/>
    </source>
</evidence>
<dbReference type="InterPro" id="IPR043502">
    <property type="entry name" value="DNA/RNA_pol_sf"/>
</dbReference>
<evidence type="ECO:0000256" key="2">
    <source>
        <dbReference type="ARBA" id="ARBA00005755"/>
    </source>
</evidence>
<dbReference type="InterPro" id="IPR038256">
    <property type="entry name" value="Pol_alpha_znc_sf"/>
</dbReference>
<dbReference type="InterPro" id="IPR036397">
    <property type="entry name" value="RNaseH_sf"/>
</dbReference>
<dbReference type="GO" id="GO:0000166">
    <property type="term" value="F:nucleotide binding"/>
    <property type="evidence" value="ECO:0007669"/>
    <property type="project" value="InterPro"/>
</dbReference>
<feature type="domain" description="DNA polymerase alpha catalytic subunit N-terminal" evidence="17">
    <location>
        <begin position="21"/>
        <end position="92"/>
    </location>
</feature>
<evidence type="ECO:0000256" key="7">
    <source>
        <dbReference type="ARBA" id="ARBA00022723"/>
    </source>
</evidence>
<evidence type="ECO:0000256" key="5">
    <source>
        <dbReference type="ARBA" id="ARBA00022695"/>
    </source>
</evidence>
<dbReference type="PANTHER" id="PTHR45861">
    <property type="entry name" value="DNA POLYMERASE ALPHA CATALYTIC SUBUNIT"/>
    <property type="match status" value="1"/>
</dbReference>
<sequence length="2742" mass="307840">MSSRRAGAGSLRSSSSRKQALEDIKRMRDGGASEEAANSGRLAQYKPQEESIYKAVTEQEYEDLVRQRRQGLPFVENDDGEMGYYDDGEEQFFESDPEDTGTAQDDDDSAAGKKRSAGALSSSYVRRAKKMQRAKLGGGEGQKITNMFFSASSSKGKSNGAAPGGVKRASAKRDIDLDSMLDDLTSNPTESRAAYARPMSYSTGSSTFSSGSSGFTTRKPFSTSTSSFVSKDNTVEEEDAVDYGDNAYEPVEDEPMQEASADEEREATAEGDEVVTTQEDQPAKPIMSKREMMLRKAREQRLQTSAPTARALAAPVEQKQPEDVTMSSVPSNEVAEWWQVAGDDSNVTMADASADDAEPESLPSAADSIQMYWMDAVEVRERPGKIYLIGKMKIPSPEGSSQPPTFRSCCVVVNNLQRYMYLVPKGTPLIELSKTEQQEAWMKMHEEIHNILIPSCITNKRDQEVFKTKLVDRNYAFEEANIPRGKNQFLKVKYPARYPAPPSDFCSRGGKTFSRICGAFTRPLENFLLTRRLLGPGWVDIKGVRKCTEGVSFCKMEFETFDPKNVTPIAGGMSPPPLTVMSLSLKSVCNPNTGKHEVVALSAITETGISAEGAGKGTKGVRHTLSHFTAIRPLDENNSFPQTYAEAVQRDDRFGMKMENGALSINSERLRVEINERVMLSYFLTRVQREDPDVIVGHNLHKYALELLISRIDNFKLGGLWSKLTRLRRGRLNPMNVGEGWNEYRMDDMVNGRLFCDTYVSSKELLPSQNNYTLSYLVERLLHKQRLDVEMTEIPQILLGGPDNFVKFLRHTLDDAMFVLHLMHKLEILPLSKQLANLCGYLWTRTLEANKRAERIEYLLLHEFSRSRNKFIVPEKFKTRTEADKSNKRREASYAGGMVFAPKKGLYDNFVVLLDFMSLYPSIIREYNICFTTVERQLNEDVPGAPSSSKKKKKLKPMPQPENDEVVDDEDMDQNLDNADANADSEIPALPSSASEPGILPAVIKRLLESRKQVKQQLKIEQKEGNIEKANMLDIRQKAIKLTANSMYGCLGFRFSRFYAKPIAALITSTGRQTLQRAKEVAEQECGYDVIYGDTDSIMVDSRTETLDEAKRIGREIQAQCNKHFKLLELEVDYIFKRILLLNKKKYAALVLKERPNSEPSFDKEVKGLDMVRRDWCVISKAVGNEVLDFILSGNSRDDVVESIHDHLEQVAERMRSGKEPIEQYVITKSLNKLPEQYPDRAKQYHVQVALALRALGKPVGAGTHIPYVLCKEEEPGSGRRAYHPDEVKRANGKLNIDVEWYLESQIHPPVNRLCAHIEGTSSPQLAHCLGLDTAKFSHSANHFEENDGGDAIPSVLQNDADRFKDCVPLEITCDRCKMASAFPGVFGTSEKDSSLASGLLCPVCKADFWGFDKEGIYGNVGDDLQAVLSNRLHIATRLATKKYYEAWTVCSDVTCKTRTQKQSLRGNGNICSAAGCRATTSLEYPDSALYTQLKYFESLFDVERAQKKIREQKERASSATTATEPPPLSERHRTVLQKLLSQAEEAVHRDDYNWVKPSIWQTLFIHQLVQLALMFSRNNRQILWEKLTQLVKGTKKSKEALRQRLKTLKRTHGRKLEHFPAWFFKKEFLTELSPRRLQTSRRTSTKPKSSIRERNKQVKKSRYKRRGRVTSDPEATRSPTTKPERASMPKMSPRCPKCTPAMKTEPLASLQLLASVASTTGHGEGMMNRRVVCCALETQAIFTRQGLPKRLFFPWIYEEPTIDTTSWPINRLSYVELSLQDSAAIEKLFTGRSDTPLLMKWVMVHKSGSKFRPRLVVVSALRLWVLKHKKTFSKALTKRREYQLMHVQKLTALRPDPASSTPDNSSTVSIRLGIHPRQANGNSEAPIILHFDPGVHTENFVRLLQRLLHALRLTFPQQHMPPVKLAPDCHWHEFFPDEGDVTQPQDQNQNEEKTMNQNPVFAAMATAYHAFCDDLGVRFRDSVPVRLEECATTTGCMDFQYCLGFPPGVDGYGHQDHSATPLHAFARSVVDACFPSSSRSVTNFQSKEIQALARTLERSSYFTDIIISDLAMGQASMTVLFQALLSPQCAIEGFTLTNVQLSVRALRILQQVVLQSTMRQNGTEMRMKLRRLDFSFNRFTVSMATELATILQLLPNGLELLQLERCGLTTVSCCRVVEALTTSTTFSASLLELNIAGNHLGLQGTKALAAWITGTFALQRLDVSRTQLDINIFVQALKQNTLLHESSLLQLDLSYNQMRTQASEDLGVILGKSQSLATVFLRGMKRYRHFHKLLPPQLQKEGTLLALSEAAVVAHTAAARRNGGTVHRADGLRKLFLRNILAPMFANTDRSWACMVDLSDNDLSGHRAEILAQLLDESPWATRTSLRLDHTRLHDKSALLLLHSIRGCKTLDSLSLEGNGFVRREAHRKRKLQNEKCYSDGVAPSEPSVIEQAGANALALLLGGALDCNDNQPLRLKELCLKCDGSYVFGTHIITAAVQALAKPHAYLQMLDVTGNECGDALAQVLGDVLPKNKSLQALFWDGNCITVDGFLQFYDGLLKNHTLVMVQMPIQDTRRILEEQKDPPREKLFSILGKIFKATERNQILARETKERKAEARSSRGQVVGEQGVSVHPNPDQKPEFEASTVKKEDTIDVDIKHSLDSAGLALEKCPSPKLAKFEEGEDDDDRDRSARKSFSKPSSARYPSTMQSWSMQSSTDDFRTQLKKLDSLKGSLSLESSHM</sequence>
<feature type="compositionally biased region" description="Low complexity" evidence="13">
    <location>
        <begin position="1"/>
        <end position="17"/>
    </location>
</feature>
<feature type="compositionally biased region" description="Low complexity" evidence="13">
    <location>
        <begin position="202"/>
        <end position="217"/>
    </location>
</feature>
<dbReference type="InterPro" id="IPR006133">
    <property type="entry name" value="DNA-dir_DNA_pol_B_exonuc"/>
</dbReference>
<feature type="compositionally biased region" description="Low complexity" evidence="13">
    <location>
        <begin position="2707"/>
        <end position="2718"/>
    </location>
</feature>
<dbReference type="InterPro" id="IPR017964">
    <property type="entry name" value="DNA-dir_DNA_pol_B_CS"/>
</dbReference>
<dbReference type="SUPFAM" id="SSF52047">
    <property type="entry name" value="RNI-like"/>
    <property type="match status" value="2"/>
</dbReference>
<dbReference type="Gene3D" id="3.80.10.10">
    <property type="entry name" value="Ribonuclease Inhibitor"/>
    <property type="match status" value="1"/>
</dbReference>
<evidence type="ECO:0000256" key="10">
    <source>
        <dbReference type="ARBA" id="ARBA00022932"/>
    </source>
</evidence>
<dbReference type="FunFam" id="1.10.287.690:FF:000004">
    <property type="entry name" value="DNA polymerase"/>
    <property type="match status" value="1"/>
</dbReference>
<dbReference type="Gene3D" id="1.10.3200.20">
    <property type="entry name" value="DNA Polymerase alpha, zinc finger"/>
    <property type="match status" value="1"/>
</dbReference>
<dbReference type="CDD" id="cd05776">
    <property type="entry name" value="DNA_polB_alpha_exo"/>
    <property type="match status" value="1"/>
</dbReference>
<dbReference type="Gene3D" id="2.40.50.730">
    <property type="match status" value="1"/>
</dbReference>
<dbReference type="PROSITE" id="PS00116">
    <property type="entry name" value="DNA_POLYMERASE_B"/>
    <property type="match status" value="1"/>
</dbReference>
<keyword evidence="6" id="KW-0235">DNA replication</keyword>
<evidence type="ECO:0000259" key="15">
    <source>
        <dbReference type="Pfam" id="PF03104"/>
    </source>
</evidence>
<feature type="region of interest" description="Disordered" evidence="13">
    <location>
        <begin position="70"/>
        <end position="288"/>
    </location>
</feature>
<dbReference type="InterPro" id="IPR006134">
    <property type="entry name" value="DNA-dir_DNA_pol_B_multi_dom"/>
</dbReference>
<evidence type="ECO:0000256" key="1">
    <source>
        <dbReference type="ARBA" id="ARBA00004123"/>
    </source>
</evidence>
<dbReference type="Gene3D" id="3.30.70.2820">
    <property type="match status" value="1"/>
</dbReference>
<dbReference type="CDD" id="cd05532">
    <property type="entry name" value="POLBc_alpha"/>
    <property type="match status" value="1"/>
</dbReference>
<feature type="compositionally biased region" description="Basic and acidic residues" evidence="13">
    <location>
        <begin position="19"/>
        <end position="31"/>
    </location>
</feature>
<comment type="similarity">
    <text evidence="2">Belongs to the DNA polymerase type-B family.</text>
</comment>
<protein>
    <recommendedName>
        <fullName evidence="3">DNA-directed DNA polymerase</fullName>
        <ecNumber evidence="3">2.7.7.7</ecNumber>
    </recommendedName>
</protein>
<feature type="domain" description="DNA-directed DNA polymerase family B exonuclease" evidence="15">
    <location>
        <begin position="518"/>
        <end position="776"/>
    </location>
</feature>
<keyword evidence="12" id="KW-0539">Nucleus</keyword>
<keyword evidence="7" id="KW-0479">Metal-binding</keyword>
<dbReference type="InterPro" id="IPR032675">
    <property type="entry name" value="LRR_dom_sf"/>
</dbReference>
<reference evidence="18" key="1">
    <citation type="submission" date="2018-10" db="EMBL/GenBank/DDBJ databases">
        <title>Effector identification in a new, highly contiguous assembly of the strawberry crown rot pathogen Phytophthora cactorum.</title>
        <authorList>
            <person name="Armitage A.D."/>
            <person name="Nellist C.F."/>
            <person name="Bates H."/>
            <person name="Vickerstaff R.J."/>
            <person name="Harrison R.J."/>
        </authorList>
    </citation>
    <scope>NUCLEOTIDE SEQUENCE</scope>
    <source>
        <strain evidence="18">4032</strain>
    </source>
</reference>
<feature type="compositionally biased region" description="Low complexity" evidence="13">
    <location>
        <begin position="150"/>
        <end position="165"/>
    </location>
</feature>
<evidence type="ECO:0000256" key="4">
    <source>
        <dbReference type="ARBA" id="ARBA00022679"/>
    </source>
</evidence>
<feature type="domain" description="Zinc finger DNA-directed DNA polymerase family B alpha" evidence="16">
    <location>
        <begin position="1359"/>
        <end position="1559"/>
    </location>
</feature>
<dbReference type="FunFam" id="3.30.70.2820:FF:000004">
    <property type="entry name" value="DNA polymerase"/>
    <property type="match status" value="1"/>
</dbReference>
<feature type="region of interest" description="Disordered" evidence="13">
    <location>
        <begin position="1636"/>
        <end position="1698"/>
    </location>
</feature>
<feature type="region of interest" description="Disordered" evidence="13">
    <location>
        <begin position="1"/>
        <end position="48"/>
    </location>
</feature>
<dbReference type="GO" id="GO:0005658">
    <property type="term" value="C:alpha DNA polymerase:primase complex"/>
    <property type="evidence" value="ECO:0007669"/>
    <property type="project" value="TreeGrafter"/>
</dbReference>
<dbReference type="GO" id="GO:0006273">
    <property type="term" value="P:lagging strand elongation"/>
    <property type="evidence" value="ECO:0007669"/>
    <property type="project" value="TreeGrafter"/>
</dbReference>
<dbReference type="Gene3D" id="3.90.1600.10">
    <property type="entry name" value="Palm domain of DNA polymerase"/>
    <property type="match status" value="1"/>
</dbReference>
<dbReference type="PANTHER" id="PTHR45861:SF1">
    <property type="entry name" value="DNA POLYMERASE ALPHA CATALYTIC SUBUNIT"/>
    <property type="match status" value="1"/>
</dbReference>
<dbReference type="GO" id="GO:0003688">
    <property type="term" value="F:DNA replication origin binding"/>
    <property type="evidence" value="ECO:0007669"/>
    <property type="project" value="TreeGrafter"/>
</dbReference>
<dbReference type="VEuPathDB" id="FungiDB:PC110_g11548"/>
<dbReference type="GO" id="GO:0006272">
    <property type="term" value="P:leading strand elongation"/>
    <property type="evidence" value="ECO:0007669"/>
    <property type="project" value="TreeGrafter"/>
</dbReference>
<evidence type="ECO:0000259" key="17">
    <source>
        <dbReference type="Pfam" id="PF12254"/>
    </source>
</evidence>
<evidence type="ECO:0000313" key="18">
    <source>
        <dbReference type="EMBL" id="KAG2911243.1"/>
    </source>
</evidence>
<dbReference type="InterPro" id="IPR006172">
    <property type="entry name" value="DNA-dir_DNA_pol_B"/>
</dbReference>
<dbReference type="FunFam" id="3.30.420.10:FF:000135">
    <property type="entry name" value="DNA polymerase"/>
    <property type="match status" value="1"/>
</dbReference>
<dbReference type="GO" id="GO:0008270">
    <property type="term" value="F:zinc ion binding"/>
    <property type="evidence" value="ECO:0007669"/>
    <property type="project" value="UniProtKB-KW"/>
</dbReference>
<feature type="region of interest" description="Disordered" evidence="13">
    <location>
        <begin position="304"/>
        <end position="329"/>
    </location>
</feature>
<evidence type="ECO:0000313" key="19">
    <source>
        <dbReference type="Proteomes" id="UP000774804"/>
    </source>
</evidence>
<dbReference type="EC" id="2.7.7.7" evidence="3"/>
<dbReference type="Pfam" id="PF12254">
    <property type="entry name" value="DNA_pol_alpha_N"/>
    <property type="match status" value="1"/>
</dbReference>
<dbReference type="InterPro" id="IPR012337">
    <property type="entry name" value="RNaseH-like_sf"/>
</dbReference>
<proteinExistence type="inferred from homology"/>
<dbReference type="NCBIfam" id="TIGR00592">
    <property type="entry name" value="pol2"/>
    <property type="match status" value="1"/>
</dbReference>
<feature type="region of interest" description="Disordered" evidence="13">
    <location>
        <begin position="1512"/>
        <end position="1531"/>
    </location>
</feature>
<dbReference type="VEuPathDB" id="FungiDB:PC110_g11546"/>
<dbReference type="InterPro" id="IPR024647">
    <property type="entry name" value="DNA_pol_a_cat_su_N"/>
</dbReference>
<gene>
    <name evidence="18" type="ORF">PC115_g12613</name>
</gene>
<feature type="region of interest" description="Disordered" evidence="13">
    <location>
        <begin position="2676"/>
        <end position="2720"/>
    </location>
</feature>
<keyword evidence="9" id="KW-0862">Zinc</keyword>
<keyword evidence="5" id="KW-0548">Nucleotidyltransferase</keyword>
<dbReference type="SMART" id="SM00368">
    <property type="entry name" value="LRR_RI"/>
    <property type="match status" value="4"/>
</dbReference>
<feature type="domain" description="DNA-directed DNA polymerase family B multifunctional" evidence="14">
    <location>
        <begin position="843"/>
        <end position="1318"/>
    </location>
</feature>
<dbReference type="Pfam" id="PF08996">
    <property type="entry name" value="zf-DNA_Pol"/>
    <property type="match status" value="1"/>
</dbReference>
<evidence type="ECO:0000259" key="16">
    <source>
        <dbReference type="Pfam" id="PF08996"/>
    </source>
</evidence>
<dbReference type="Gene3D" id="6.10.10.100">
    <property type="match status" value="1"/>
</dbReference>
<feature type="region of interest" description="Disordered" evidence="13">
    <location>
        <begin position="940"/>
        <end position="968"/>
    </location>
</feature>
<dbReference type="EMBL" id="RCMI01000427">
    <property type="protein sequence ID" value="KAG2911243.1"/>
    <property type="molecule type" value="Genomic_DNA"/>
</dbReference>
<organism evidence="18 19">
    <name type="scientific">Phytophthora cactorum</name>
    <dbReference type="NCBI Taxonomy" id="29920"/>
    <lineage>
        <taxon>Eukaryota</taxon>
        <taxon>Sar</taxon>
        <taxon>Stramenopiles</taxon>
        <taxon>Oomycota</taxon>
        <taxon>Peronosporomycetes</taxon>
        <taxon>Peronosporales</taxon>
        <taxon>Peronosporaceae</taxon>
        <taxon>Phytophthora</taxon>
    </lineage>
</organism>
<keyword evidence="11" id="KW-0238">DNA-binding</keyword>
<keyword evidence="4" id="KW-0808">Transferase</keyword>
<dbReference type="SUPFAM" id="SSF53098">
    <property type="entry name" value="Ribonuclease H-like"/>
    <property type="match status" value="1"/>
</dbReference>
<feature type="compositionally biased region" description="Basic and acidic residues" evidence="13">
    <location>
        <begin position="2637"/>
        <end position="2648"/>
    </location>
</feature>
<dbReference type="InterPro" id="IPR045846">
    <property type="entry name" value="POLBc_alpha"/>
</dbReference>
<feature type="region of interest" description="Disordered" evidence="13">
    <location>
        <begin position="2609"/>
        <end position="2648"/>
    </location>
</feature>
<dbReference type="Pfam" id="PF03104">
    <property type="entry name" value="DNA_pol_B_exo1"/>
    <property type="match status" value="1"/>
</dbReference>
<dbReference type="SUPFAM" id="SSF56672">
    <property type="entry name" value="DNA/RNA polymerases"/>
    <property type="match status" value="1"/>
</dbReference>
<comment type="caution">
    <text evidence="18">The sequence shown here is derived from an EMBL/GenBank/DDBJ whole genome shotgun (WGS) entry which is preliminary data.</text>
</comment>
<dbReference type="Gene3D" id="3.30.420.10">
    <property type="entry name" value="Ribonuclease H-like superfamily/Ribonuclease H"/>
    <property type="match status" value="1"/>
</dbReference>
<dbReference type="GO" id="GO:0003682">
    <property type="term" value="F:chromatin binding"/>
    <property type="evidence" value="ECO:0007669"/>
    <property type="project" value="TreeGrafter"/>
</dbReference>
<dbReference type="InterPro" id="IPR023211">
    <property type="entry name" value="DNA_pol_palm_dom_sf"/>
</dbReference>
<dbReference type="Gene3D" id="1.10.132.60">
    <property type="entry name" value="DNA polymerase family B, C-terminal domain"/>
    <property type="match status" value="1"/>
</dbReference>
<evidence type="ECO:0000256" key="6">
    <source>
        <dbReference type="ARBA" id="ARBA00022705"/>
    </source>
</evidence>
<comment type="subcellular location">
    <subcellularLocation>
        <location evidence="1">Nucleus</location>
    </subcellularLocation>
</comment>
<dbReference type="SMART" id="SM00486">
    <property type="entry name" value="POLBc"/>
    <property type="match status" value="1"/>
</dbReference>
<feature type="compositionally biased region" description="Acidic residues" evidence="13">
    <location>
        <begin position="76"/>
        <end position="109"/>
    </location>
</feature>
<evidence type="ECO:0000256" key="13">
    <source>
        <dbReference type="SAM" id="MobiDB-lite"/>
    </source>
</evidence>
<dbReference type="GO" id="GO:0003887">
    <property type="term" value="F:DNA-directed DNA polymerase activity"/>
    <property type="evidence" value="ECO:0007669"/>
    <property type="project" value="UniProtKB-KW"/>
</dbReference>
<dbReference type="Proteomes" id="UP000774804">
    <property type="component" value="Unassembled WGS sequence"/>
</dbReference>
<evidence type="ECO:0000256" key="9">
    <source>
        <dbReference type="ARBA" id="ARBA00022833"/>
    </source>
</evidence>
<dbReference type="Pfam" id="PF00136">
    <property type="entry name" value="DNA_pol_B"/>
    <property type="match status" value="1"/>
</dbReference>
<feature type="compositionally biased region" description="Polar residues" evidence="13">
    <location>
        <begin position="219"/>
        <end position="232"/>
    </location>
</feature>